<evidence type="ECO:0000313" key="3">
    <source>
        <dbReference type="Proteomes" id="UP001469553"/>
    </source>
</evidence>
<accession>A0ABV0XHU9</accession>
<sequence>MQQQKVCVLTCLCIRTSKREIRSNERAFTHQTIHRVKQRKQEVTNTPFHVLKDINIVNIIHPSSFISVSPVYFPQRSVLVAVCGFGSVLLVVYGCIVMFDLMFLKVHVILHF</sequence>
<keyword evidence="1" id="KW-0472">Membrane</keyword>
<evidence type="ECO:0000313" key="2">
    <source>
        <dbReference type="EMBL" id="MEQ2280983.1"/>
    </source>
</evidence>
<feature type="transmembrane region" description="Helical" evidence="1">
    <location>
        <begin position="78"/>
        <end position="104"/>
    </location>
</feature>
<keyword evidence="1" id="KW-1133">Transmembrane helix</keyword>
<gene>
    <name evidence="2" type="ORF">AMECASPLE_025724</name>
</gene>
<protein>
    <submittedName>
        <fullName evidence="2">Uncharacterized protein</fullName>
    </submittedName>
</protein>
<reference evidence="2 3" key="1">
    <citation type="submission" date="2021-06" db="EMBL/GenBank/DDBJ databases">
        <authorList>
            <person name="Palmer J.M."/>
        </authorList>
    </citation>
    <scope>NUCLEOTIDE SEQUENCE [LARGE SCALE GENOMIC DNA]</scope>
    <source>
        <strain evidence="2 3">AS_MEX2019</strain>
        <tissue evidence="2">Muscle</tissue>
    </source>
</reference>
<keyword evidence="1" id="KW-0812">Transmembrane</keyword>
<dbReference type="EMBL" id="JAHRIP010002560">
    <property type="protein sequence ID" value="MEQ2280983.1"/>
    <property type="molecule type" value="Genomic_DNA"/>
</dbReference>
<name>A0ABV0XHU9_9TELE</name>
<organism evidence="2 3">
    <name type="scientific">Ameca splendens</name>
    <dbReference type="NCBI Taxonomy" id="208324"/>
    <lineage>
        <taxon>Eukaryota</taxon>
        <taxon>Metazoa</taxon>
        <taxon>Chordata</taxon>
        <taxon>Craniata</taxon>
        <taxon>Vertebrata</taxon>
        <taxon>Euteleostomi</taxon>
        <taxon>Actinopterygii</taxon>
        <taxon>Neopterygii</taxon>
        <taxon>Teleostei</taxon>
        <taxon>Neoteleostei</taxon>
        <taxon>Acanthomorphata</taxon>
        <taxon>Ovalentaria</taxon>
        <taxon>Atherinomorphae</taxon>
        <taxon>Cyprinodontiformes</taxon>
        <taxon>Goodeidae</taxon>
        <taxon>Ameca</taxon>
    </lineage>
</organism>
<comment type="caution">
    <text evidence="2">The sequence shown here is derived from an EMBL/GenBank/DDBJ whole genome shotgun (WGS) entry which is preliminary data.</text>
</comment>
<evidence type="ECO:0000256" key="1">
    <source>
        <dbReference type="SAM" id="Phobius"/>
    </source>
</evidence>
<dbReference type="Proteomes" id="UP001469553">
    <property type="component" value="Unassembled WGS sequence"/>
</dbReference>
<proteinExistence type="predicted"/>
<keyword evidence="3" id="KW-1185">Reference proteome</keyword>